<dbReference type="AlphaFoldDB" id="A0A0W1AV70"/>
<dbReference type="SUPFAM" id="SSF56327">
    <property type="entry name" value="LDH C-terminal domain-like"/>
    <property type="match status" value="1"/>
</dbReference>
<accession>A0A0W1AV70</accession>
<feature type="domain" description="ABC transporter" evidence="1">
    <location>
        <begin position="3"/>
        <end position="50"/>
    </location>
</feature>
<dbReference type="RefSeq" id="WP_060624991.1">
    <property type="nucleotide sequence ID" value="NZ_LCZJ02000029.1"/>
</dbReference>
<dbReference type="InterPro" id="IPR015955">
    <property type="entry name" value="Lactate_DH/Glyco_Ohase_4_C"/>
</dbReference>
<evidence type="ECO:0000259" key="1">
    <source>
        <dbReference type="Pfam" id="PF00005"/>
    </source>
</evidence>
<dbReference type="SUPFAM" id="SSF52540">
    <property type="entry name" value="P-loop containing nucleoside triphosphate hydrolases"/>
    <property type="match status" value="1"/>
</dbReference>
<reference evidence="2 3" key="1">
    <citation type="journal article" date="2015" name="Int. Biodeterior. Biodegradation">
        <title>Physiological and genetic screening methods for the isolation of methyl tert-butyl ether-degrading bacteria for bioremediation purposes.</title>
        <authorList>
            <person name="Guisado I.M."/>
            <person name="Purswani J."/>
            <person name="Gonzalez Lopez J."/>
            <person name="Pozo C."/>
        </authorList>
    </citation>
    <scope>NUCLEOTIDE SEQUENCE [LARGE SCALE GENOMIC DNA]</scope>
    <source>
        <strain evidence="2 3">SH7</strain>
    </source>
</reference>
<dbReference type="GO" id="GO:0005524">
    <property type="term" value="F:ATP binding"/>
    <property type="evidence" value="ECO:0007669"/>
    <property type="project" value="InterPro"/>
</dbReference>
<dbReference type="EMBL" id="LCZJ02000029">
    <property type="protein sequence ID" value="KTD85202.1"/>
    <property type="molecule type" value="Genomic_DNA"/>
</dbReference>
<dbReference type="Gene3D" id="3.90.110.10">
    <property type="entry name" value="Lactate dehydrogenase/glycoside hydrolase, family 4, C-terminal"/>
    <property type="match status" value="1"/>
</dbReference>
<dbReference type="PANTHER" id="PTHR46743:SF2">
    <property type="entry name" value="TEICHOIC ACIDS EXPORT ATP-BINDING PROTEIN TAGH"/>
    <property type="match status" value="1"/>
</dbReference>
<gene>
    <name evidence="2" type="ORF">UQ64_21420</name>
</gene>
<proteinExistence type="predicted"/>
<dbReference type="InterPro" id="IPR050683">
    <property type="entry name" value="Bact_Polysacc_Export_ATP-bd"/>
</dbReference>
<dbReference type="Proteomes" id="UP000054709">
    <property type="component" value="Unassembled WGS sequence"/>
</dbReference>
<dbReference type="PANTHER" id="PTHR46743">
    <property type="entry name" value="TEICHOIC ACIDS EXPORT ATP-BINDING PROTEIN TAGH"/>
    <property type="match status" value="1"/>
</dbReference>
<dbReference type="InterPro" id="IPR027417">
    <property type="entry name" value="P-loop_NTPase"/>
</dbReference>
<protein>
    <recommendedName>
        <fullName evidence="1">ABC transporter domain-containing protein</fullName>
    </recommendedName>
</protein>
<organism evidence="2 3">
    <name type="scientific">Paenibacillus etheri</name>
    <dbReference type="NCBI Taxonomy" id="1306852"/>
    <lineage>
        <taxon>Bacteria</taxon>
        <taxon>Bacillati</taxon>
        <taxon>Bacillota</taxon>
        <taxon>Bacilli</taxon>
        <taxon>Bacillales</taxon>
        <taxon>Paenibacillaceae</taxon>
        <taxon>Paenibacillus</taxon>
    </lineage>
</organism>
<evidence type="ECO:0000313" key="2">
    <source>
        <dbReference type="EMBL" id="KTD85202.1"/>
    </source>
</evidence>
<comment type="caution">
    <text evidence="2">The sequence shown here is derived from an EMBL/GenBank/DDBJ whole genome shotgun (WGS) entry which is preliminary data.</text>
</comment>
<sequence>MVLKDLTFDFSQGEIVGLIGRNGAGKSTLMKIIVQTIQIYDGLVVDNNQAVELLTAILGTIHIQGTIHKLLLEAFLEESRTKLLQAILLDPQAPTYYQACAMIDEMCELQKDVSPKLEWK</sequence>
<name>A0A0W1AV70_9BACL</name>
<evidence type="ECO:0000313" key="3">
    <source>
        <dbReference type="Proteomes" id="UP000054709"/>
    </source>
</evidence>
<dbReference type="Pfam" id="PF00005">
    <property type="entry name" value="ABC_tran"/>
    <property type="match status" value="1"/>
</dbReference>
<dbReference type="OrthoDB" id="9808275at2"/>
<dbReference type="GO" id="GO:0016616">
    <property type="term" value="F:oxidoreductase activity, acting on the CH-OH group of donors, NAD or NADP as acceptor"/>
    <property type="evidence" value="ECO:0007669"/>
    <property type="project" value="InterPro"/>
</dbReference>
<keyword evidence="3" id="KW-1185">Reference proteome</keyword>
<dbReference type="InterPro" id="IPR003439">
    <property type="entry name" value="ABC_transporter-like_ATP-bd"/>
</dbReference>
<dbReference type="GO" id="GO:0016887">
    <property type="term" value="F:ATP hydrolysis activity"/>
    <property type="evidence" value="ECO:0007669"/>
    <property type="project" value="InterPro"/>
</dbReference>